<evidence type="ECO:0000256" key="2">
    <source>
        <dbReference type="ARBA" id="ARBA00011375"/>
    </source>
</evidence>
<evidence type="ECO:0000256" key="3">
    <source>
        <dbReference type="ARBA" id="ARBA00022490"/>
    </source>
</evidence>
<feature type="signal peptide" evidence="10">
    <location>
        <begin position="1"/>
        <end position="19"/>
    </location>
</feature>
<dbReference type="PANTHER" id="PTHR16056">
    <property type="entry name" value="REGULATOR OF MICROTUBULE DYNAMICS PROTEIN"/>
    <property type="match status" value="1"/>
</dbReference>
<evidence type="ECO:0000256" key="7">
    <source>
        <dbReference type="ARBA" id="ARBA00039966"/>
    </source>
</evidence>
<evidence type="ECO:0000256" key="1">
    <source>
        <dbReference type="ARBA" id="ARBA00004245"/>
    </source>
</evidence>
<evidence type="ECO:0000256" key="6">
    <source>
        <dbReference type="ARBA" id="ARBA00023212"/>
    </source>
</evidence>
<dbReference type="InterPro" id="IPR019734">
    <property type="entry name" value="TPR_rpt"/>
</dbReference>
<evidence type="ECO:0000313" key="11">
    <source>
        <dbReference type="EMBL" id="PUZ21728.1"/>
    </source>
</evidence>
<dbReference type="GO" id="GO:0005737">
    <property type="term" value="C:cytoplasm"/>
    <property type="evidence" value="ECO:0007669"/>
    <property type="project" value="TreeGrafter"/>
</dbReference>
<keyword evidence="6" id="KW-0206">Cytoskeleton</keyword>
<gene>
    <name evidence="11" type="ORF">DCC81_24370</name>
</gene>
<dbReference type="GO" id="GO:0008017">
    <property type="term" value="F:microtubule binding"/>
    <property type="evidence" value="ECO:0007669"/>
    <property type="project" value="TreeGrafter"/>
</dbReference>
<keyword evidence="4" id="KW-0677">Repeat</keyword>
<dbReference type="GO" id="GO:0005876">
    <property type="term" value="C:spindle microtubule"/>
    <property type="evidence" value="ECO:0007669"/>
    <property type="project" value="TreeGrafter"/>
</dbReference>
<dbReference type="OrthoDB" id="9813878at2"/>
<comment type="subcellular location">
    <subcellularLocation>
        <location evidence="1">Cytoplasm</location>
        <location evidence="1">Cytoskeleton</location>
    </subcellularLocation>
</comment>
<dbReference type="GO" id="GO:0097431">
    <property type="term" value="C:mitotic spindle pole"/>
    <property type="evidence" value="ECO:0007669"/>
    <property type="project" value="TreeGrafter"/>
</dbReference>
<proteinExistence type="predicted"/>
<evidence type="ECO:0000256" key="5">
    <source>
        <dbReference type="ARBA" id="ARBA00022803"/>
    </source>
</evidence>
<dbReference type="EMBL" id="QCYK01000004">
    <property type="protein sequence ID" value="PUZ21728.1"/>
    <property type="molecule type" value="Genomic_DNA"/>
</dbReference>
<evidence type="ECO:0000313" key="12">
    <source>
        <dbReference type="Proteomes" id="UP000244450"/>
    </source>
</evidence>
<dbReference type="SUPFAM" id="SSF48452">
    <property type="entry name" value="TPR-like"/>
    <property type="match status" value="1"/>
</dbReference>
<dbReference type="InterPro" id="IPR011990">
    <property type="entry name" value="TPR-like_helical_dom_sf"/>
</dbReference>
<protein>
    <recommendedName>
        <fullName evidence="7">Regulator of microtubule dynamics protein 1</fullName>
    </recommendedName>
    <alternativeName>
        <fullName evidence="8">Protein FAM82B</fullName>
    </alternativeName>
</protein>
<evidence type="ECO:0000256" key="9">
    <source>
        <dbReference type="PROSITE-ProRule" id="PRU00339"/>
    </source>
</evidence>
<dbReference type="Proteomes" id="UP000244450">
    <property type="component" value="Unassembled WGS sequence"/>
</dbReference>
<dbReference type="Gene3D" id="1.25.40.10">
    <property type="entry name" value="Tetratricopeptide repeat domain"/>
    <property type="match status" value="2"/>
</dbReference>
<feature type="repeat" description="TPR" evidence="9">
    <location>
        <begin position="22"/>
        <end position="55"/>
    </location>
</feature>
<keyword evidence="10" id="KW-0732">Signal</keyword>
<evidence type="ECO:0000256" key="8">
    <source>
        <dbReference type="ARBA" id="ARBA00041958"/>
    </source>
</evidence>
<name>A0A2T7BBM4_9BACT</name>
<dbReference type="Pfam" id="PF21033">
    <property type="entry name" value="RMD1-3"/>
    <property type="match status" value="1"/>
</dbReference>
<sequence>MFRSILLAASLCFSLVSRAQTIEELLQQGDQLVKQMKEVEALGKYKEALKIQPNNLTALTWASLLDSREGNRQEKKDAKSRYFEEAKAYAAQAVAAGPNDPDANYAMAVAMGRIALISGAKDKVAASKDVKRYAELAIKLRPNFGQAWYVLGKWNYEVATLNAFERGAAKMLFGGIPDGSLANAIADYEKCRQLDPGFILNYYDLAVAYKQNDQLDKAEEILRKVPALRPVSQDDPKIKADAKKMLEDMQ</sequence>
<evidence type="ECO:0000256" key="4">
    <source>
        <dbReference type="ARBA" id="ARBA00022737"/>
    </source>
</evidence>
<accession>A0A2T7BBM4</accession>
<dbReference type="AlphaFoldDB" id="A0A2T7BBM4"/>
<keyword evidence="3" id="KW-0963">Cytoplasm</keyword>
<feature type="chain" id="PRO_5015526432" description="Regulator of microtubule dynamics protein 1" evidence="10">
    <location>
        <begin position="20"/>
        <end position="250"/>
    </location>
</feature>
<dbReference type="PANTHER" id="PTHR16056:SF16">
    <property type="entry name" value="REGULATOR OF MICROTUBULE DYNAMICS PROTEIN 1"/>
    <property type="match status" value="1"/>
</dbReference>
<comment type="caution">
    <text evidence="11">The sequence shown here is derived from an EMBL/GenBank/DDBJ whole genome shotgun (WGS) entry which is preliminary data.</text>
</comment>
<evidence type="ECO:0000256" key="10">
    <source>
        <dbReference type="SAM" id="SignalP"/>
    </source>
</evidence>
<dbReference type="RefSeq" id="WP_108689377.1">
    <property type="nucleotide sequence ID" value="NZ_QCYK01000004.1"/>
</dbReference>
<reference evidence="11 12" key="1">
    <citation type="submission" date="2018-04" db="EMBL/GenBank/DDBJ databases">
        <title>Chitinophaga fuyangensis sp. nov., isolated from soil in a chemical factory.</title>
        <authorList>
            <person name="Chen K."/>
        </authorList>
    </citation>
    <scope>NUCLEOTIDE SEQUENCE [LARGE SCALE GENOMIC DNA]</scope>
    <source>
        <strain evidence="11 12">LY-1</strain>
    </source>
</reference>
<keyword evidence="12" id="KW-1185">Reference proteome</keyword>
<dbReference type="PROSITE" id="PS50005">
    <property type="entry name" value="TPR"/>
    <property type="match status" value="1"/>
</dbReference>
<keyword evidence="5 9" id="KW-0802">TPR repeat</keyword>
<comment type="subunit">
    <text evidence="2">Interacts with microtubules.</text>
</comment>
<dbReference type="InterPro" id="IPR049039">
    <property type="entry name" value="RMD1-3_a_helical_rpt"/>
</dbReference>
<organism evidence="11 12">
    <name type="scientific">Chitinophaga parva</name>
    <dbReference type="NCBI Taxonomy" id="2169414"/>
    <lineage>
        <taxon>Bacteria</taxon>
        <taxon>Pseudomonadati</taxon>
        <taxon>Bacteroidota</taxon>
        <taxon>Chitinophagia</taxon>
        <taxon>Chitinophagales</taxon>
        <taxon>Chitinophagaceae</taxon>
        <taxon>Chitinophaga</taxon>
    </lineage>
</organism>